<proteinExistence type="predicted"/>
<dbReference type="Gene3D" id="3.40.50.150">
    <property type="entry name" value="Vaccinia Virus protein VP39"/>
    <property type="match status" value="1"/>
</dbReference>
<organism evidence="5 6">
    <name type="scientific">Stylosanthes scabra</name>
    <dbReference type="NCBI Taxonomy" id="79078"/>
    <lineage>
        <taxon>Eukaryota</taxon>
        <taxon>Viridiplantae</taxon>
        <taxon>Streptophyta</taxon>
        <taxon>Embryophyta</taxon>
        <taxon>Tracheophyta</taxon>
        <taxon>Spermatophyta</taxon>
        <taxon>Magnoliopsida</taxon>
        <taxon>eudicotyledons</taxon>
        <taxon>Gunneridae</taxon>
        <taxon>Pentapetalae</taxon>
        <taxon>rosids</taxon>
        <taxon>fabids</taxon>
        <taxon>Fabales</taxon>
        <taxon>Fabaceae</taxon>
        <taxon>Papilionoideae</taxon>
        <taxon>50 kb inversion clade</taxon>
        <taxon>dalbergioids sensu lato</taxon>
        <taxon>Dalbergieae</taxon>
        <taxon>Pterocarpus clade</taxon>
        <taxon>Stylosanthes</taxon>
    </lineage>
</organism>
<evidence type="ECO:0000256" key="3">
    <source>
        <dbReference type="ARBA" id="ARBA00022723"/>
    </source>
</evidence>
<reference evidence="5 6" key="1">
    <citation type="journal article" date="2023" name="Plants (Basel)">
        <title>Bridging the Gap: Combining Genomics and Transcriptomics Approaches to Understand Stylosanthes scabra, an Orphan Legume from the Brazilian Caatinga.</title>
        <authorList>
            <person name="Ferreira-Neto J.R.C."/>
            <person name="da Silva M.D."/>
            <person name="Binneck E."/>
            <person name="de Melo N.F."/>
            <person name="da Silva R.H."/>
            <person name="de Melo A.L.T.M."/>
            <person name="Pandolfi V."/>
            <person name="Bustamante F.O."/>
            <person name="Brasileiro-Vidal A.C."/>
            <person name="Benko-Iseppon A.M."/>
        </authorList>
    </citation>
    <scope>NUCLEOTIDE SEQUENCE [LARGE SCALE GENOMIC DNA]</scope>
    <source>
        <tissue evidence="5">Leaves</tissue>
    </source>
</reference>
<keyword evidence="3" id="KW-0479">Metal-binding</keyword>
<keyword evidence="1" id="KW-0489">Methyltransferase</keyword>
<dbReference type="Pfam" id="PF03492">
    <property type="entry name" value="Methyltransf_7"/>
    <property type="match status" value="1"/>
</dbReference>
<name>A0ABU6Z4L9_9FABA</name>
<dbReference type="Gene3D" id="1.10.1200.270">
    <property type="entry name" value="Methyltransferase, alpha-helical capping domain"/>
    <property type="match status" value="1"/>
</dbReference>
<dbReference type="InterPro" id="IPR042086">
    <property type="entry name" value="MeTrfase_capping"/>
</dbReference>
<keyword evidence="4" id="KW-0460">Magnesium</keyword>
<dbReference type="InterPro" id="IPR029063">
    <property type="entry name" value="SAM-dependent_MTases_sf"/>
</dbReference>
<evidence type="ECO:0000256" key="2">
    <source>
        <dbReference type="ARBA" id="ARBA00022679"/>
    </source>
</evidence>
<evidence type="ECO:0000313" key="5">
    <source>
        <dbReference type="EMBL" id="MED6216921.1"/>
    </source>
</evidence>
<evidence type="ECO:0000256" key="1">
    <source>
        <dbReference type="ARBA" id="ARBA00022603"/>
    </source>
</evidence>
<evidence type="ECO:0000256" key="4">
    <source>
        <dbReference type="ARBA" id="ARBA00022842"/>
    </source>
</evidence>
<keyword evidence="2" id="KW-0808">Transferase</keyword>
<sequence>MATEQTLHMVGGVGATSYATNSLIQRQGVLKAQQVLEEAIKNLYGNNIPSCLRFADLGCSSGPNALLVASNIMAIVDSISHTLNCDPPSLQFFLNDLYGNDFNSIFKALPDLYIRMEKEKGPRSSPCFFNATLGSFYGRVYPSNSINFFHSSFGQHFLSQPPKGLLNKGNTYFTSTTPAEVYNSYLEQFKQDFNVFLKSRSEELVPNGGMVLVFFGRDGKDQNQTMITPWALVGIVLNDMVVENIVEEAKLDSFNFPIYAPTPDEVKERIEAEGSFTLKRMELIKYGWEAGLITNNNNNDDEGLLVDEESKGEYIAKYVRAITEPLLKAHFGESIMDPLFIRYKKKVANLLKVQKLEHSILAMFMTKKCFN</sequence>
<accession>A0ABU6Z4L9</accession>
<dbReference type="PANTHER" id="PTHR31009">
    <property type="entry name" value="S-ADENOSYL-L-METHIONINE:CARBOXYL METHYLTRANSFERASE FAMILY PROTEIN"/>
    <property type="match status" value="1"/>
</dbReference>
<keyword evidence="6" id="KW-1185">Reference proteome</keyword>
<gene>
    <name evidence="5" type="ORF">PIB30_012650</name>
</gene>
<dbReference type="InterPro" id="IPR005299">
    <property type="entry name" value="MeTrfase_7"/>
</dbReference>
<dbReference type="Proteomes" id="UP001341840">
    <property type="component" value="Unassembled WGS sequence"/>
</dbReference>
<protein>
    <submittedName>
        <fullName evidence="5">Uncharacterized protein</fullName>
    </submittedName>
</protein>
<evidence type="ECO:0000313" key="6">
    <source>
        <dbReference type="Proteomes" id="UP001341840"/>
    </source>
</evidence>
<dbReference type="SUPFAM" id="SSF53335">
    <property type="entry name" value="S-adenosyl-L-methionine-dependent methyltransferases"/>
    <property type="match status" value="1"/>
</dbReference>
<dbReference type="EMBL" id="JASCZI010271892">
    <property type="protein sequence ID" value="MED6216921.1"/>
    <property type="molecule type" value="Genomic_DNA"/>
</dbReference>
<comment type="caution">
    <text evidence="5">The sequence shown here is derived from an EMBL/GenBank/DDBJ whole genome shotgun (WGS) entry which is preliminary data.</text>
</comment>